<comment type="caution">
    <text evidence="12">The sequence shown here is derived from an EMBL/GenBank/DDBJ whole genome shotgun (WGS) entry which is preliminary data.</text>
</comment>
<dbReference type="InterPro" id="IPR023395">
    <property type="entry name" value="MCP_dom_sf"/>
</dbReference>
<dbReference type="PANTHER" id="PTHR45624">
    <property type="entry name" value="MITOCHONDRIAL BASIC AMINO ACIDS TRANSPORTER-RELATED"/>
    <property type="match status" value="1"/>
</dbReference>
<feature type="repeat" description="Solcar" evidence="9">
    <location>
        <begin position="174"/>
        <end position="257"/>
    </location>
</feature>
<gene>
    <name evidence="12" type="ORF">CTAYLR_005494</name>
</gene>
<evidence type="ECO:0000256" key="2">
    <source>
        <dbReference type="ARBA" id="ARBA00006375"/>
    </source>
</evidence>
<keyword evidence="8 9" id="KW-0472">Membrane</keyword>
<keyword evidence="13" id="KW-1185">Reference proteome</keyword>
<dbReference type="Pfam" id="PF00153">
    <property type="entry name" value="Mito_carr"/>
    <property type="match status" value="3"/>
</dbReference>
<dbReference type="GO" id="GO:0022857">
    <property type="term" value="F:transmembrane transporter activity"/>
    <property type="evidence" value="ECO:0007669"/>
    <property type="project" value="TreeGrafter"/>
</dbReference>
<evidence type="ECO:0000256" key="8">
    <source>
        <dbReference type="ARBA" id="ARBA00023136"/>
    </source>
</evidence>
<evidence type="ECO:0000313" key="13">
    <source>
        <dbReference type="Proteomes" id="UP001230188"/>
    </source>
</evidence>
<name>A0AAD7XHD9_9STRA</name>
<evidence type="ECO:0008006" key="14">
    <source>
        <dbReference type="Google" id="ProtNLM"/>
    </source>
</evidence>
<dbReference type="InterPro" id="IPR050567">
    <property type="entry name" value="Mitochondrial_Carrier"/>
</dbReference>
<dbReference type="Proteomes" id="UP001230188">
    <property type="component" value="Unassembled WGS sequence"/>
</dbReference>
<dbReference type="EMBL" id="JAQMWT010000682">
    <property type="protein sequence ID" value="KAJ8598259.1"/>
    <property type="molecule type" value="Genomic_DNA"/>
</dbReference>
<keyword evidence="6 11" id="KW-1133">Transmembrane helix</keyword>
<dbReference type="SUPFAM" id="SSF103506">
    <property type="entry name" value="Mitochondrial carrier"/>
    <property type="match status" value="1"/>
</dbReference>
<accession>A0AAD7XHD9</accession>
<evidence type="ECO:0000256" key="10">
    <source>
        <dbReference type="RuleBase" id="RU000488"/>
    </source>
</evidence>
<dbReference type="InterPro" id="IPR018108">
    <property type="entry name" value="MCP_transmembrane"/>
</dbReference>
<dbReference type="InterPro" id="IPR002067">
    <property type="entry name" value="MCP"/>
</dbReference>
<dbReference type="PANTHER" id="PTHR45624:SF10">
    <property type="entry name" value="SLC (SOLUTE CARRIER) HOMOLOG"/>
    <property type="match status" value="1"/>
</dbReference>
<evidence type="ECO:0000256" key="9">
    <source>
        <dbReference type="PROSITE-ProRule" id="PRU00282"/>
    </source>
</evidence>
<dbReference type="Gene3D" id="1.50.40.10">
    <property type="entry name" value="Mitochondrial carrier domain"/>
    <property type="match status" value="2"/>
</dbReference>
<evidence type="ECO:0000256" key="1">
    <source>
        <dbReference type="ARBA" id="ARBA00004225"/>
    </source>
</evidence>
<reference evidence="12" key="1">
    <citation type="submission" date="2023-01" db="EMBL/GenBank/DDBJ databases">
        <title>Metagenome sequencing of chrysophaentin producing Chrysophaeum taylorii.</title>
        <authorList>
            <person name="Davison J."/>
            <person name="Bewley C."/>
        </authorList>
    </citation>
    <scope>NUCLEOTIDE SEQUENCE</scope>
    <source>
        <strain evidence="12">NIES-1699</strain>
    </source>
</reference>
<comment type="subcellular location">
    <subcellularLocation>
        <location evidence="1">Mitochondrion membrane</location>
        <topology evidence="1">Multi-pass membrane protein</topology>
    </subcellularLocation>
</comment>
<evidence type="ECO:0000256" key="7">
    <source>
        <dbReference type="ARBA" id="ARBA00023128"/>
    </source>
</evidence>
<evidence type="ECO:0000256" key="4">
    <source>
        <dbReference type="ARBA" id="ARBA00022692"/>
    </source>
</evidence>
<feature type="repeat" description="Solcar" evidence="9">
    <location>
        <begin position="9"/>
        <end position="90"/>
    </location>
</feature>
<evidence type="ECO:0000256" key="3">
    <source>
        <dbReference type="ARBA" id="ARBA00022448"/>
    </source>
</evidence>
<evidence type="ECO:0000256" key="6">
    <source>
        <dbReference type="ARBA" id="ARBA00022989"/>
    </source>
</evidence>
<organism evidence="12 13">
    <name type="scientific">Chrysophaeum taylorii</name>
    <dbReference type="NCBI Taxonomy" id="2483200"/>
    <lineage>
        <taxon>Eukaryota</taxon>
        <taxon>Sar</taxon>
        <taxon>Stramenopiles</taxon>
        <taxon>Ochrophyta</taxon>
        <taxon>Pelagophyceae</taxon>
        <taxon>Pelagomonadales</taxon>
        <taxon>Pelagomonadaceae</taxon>
        <taxon>Chrysophaeum</taxon>
    </lineage>
</organism>
<keyword evidence="5" id="KW-0677">Repeat</keyword>
<dbReference type="AlphaFoldDB" id="A0AAD7XHD9"/>
<keyword evidence="4 9" id="KW-0812">Transmembrane</keyword>
<sequence>MMTSSDKGRRTVDSALAGVVAGSFGTLLGFPMDVVKTHMQTRARGIVGTVQDIARRDGVRGFYRGVAAPMAALTVLNAQTFALYSNFKRLAAAGGLPAAPVAGAMCGPFSALISTPFELLKVRVALGLATSTLDAARTAGLRNLYRGHGVNTLRECVFLGTYFGVYEAGRALDDSAAAVALSGATAGASGWVVSFPLDAIKTKVQRATAASPWRVARTMIAEAGSLAAFYRGVGPSVVRACVVSASRFSAFEAALALLQPRS</sequence>
<dbReference type="PRINTS" id="PR00926">
    <property type="entry name" value="MITOCARRIER"/>
</dbReference>
<keyword evidence="3 10" id="KW-0813">Transport</keyword>
<dbReference type="GO" id="GO:0031966">
    <property type="term" value="C:mitochondrial membrane"/>
    <property type="evidence" value="ECO:0007669"/>
    <property type="project" value="UniProtKB-SubCell"/>
</dbReference>
<keyword evidence="7" id="KW-0496">Mitochondrion</keyword>
<evidence type="ECO:0000256" key="5">
    <source>
        <dbReference type="ARBA" id="ARBA00022737"/>
    </source>
</evidence>
<proteinExistence type="inferred from homology"/>
<feature type="repeat" description="Solcar" evidence="9">
    <location>
        <begin position="94"/>
        <end position="172"/>
    </location>
</feature>
<protein>
    <recommendedName>
        <fullName evidence="14">Mitochondrial carrier protein</fullName>
    </recommendedName>
</protein>
<evidence type="ECO:0000256" key="11">
    <source>
        <dbReference type="SAM" id="Phobius"/>
    </source>
</evidence>
<evidence type="ECO:0000313" key="12">
    <source>
        <dbReference type="EMBL" id="KAJ8598259.1"/>
    </source>
</evidence>
<dbReference type="PROSITE" id="PS50920">
    <property type="entry name" value="SOLCAR"/>
    <property type="match status" value="3"/>
</dbReference>
<comment type="similarity">
    <text evidence="2 10">Belongs to the mitochondrial carrier (TC 2.A.29) family.</text>
</comment>
<feature type="transmembrane region" description="Helical" evidence="11">
    <location>
        <begin position="12"/>
        <end position="32"/>
    </location>
</feature>